<evidence type="ECO:0000313" key="8">
    <source>
        <dbReference type="EMBL" id="AVJ25867.1"/>
    </source>
</evidence>
<dbReference type="Proteomes" id="UP000239477">
    <property type="component" value="Chromosome"/>
</dbReference>
<dbReference type="PANTHER" id="PTHR44688">
    <property type="entry name" value="DNA-BINDING TRANSCRIPTIONAL ACTIVATOR DEVR_DOSR"/>
    <property type="match status" value="1"/>
</dbReference>
<dbReference type="Gene3D" id="1.10.10.10">
    <property type="entry name" value="Winged helix-like DNA-binding domain superfamily/Winged helix DNA-binding domain"/>
    <property type="match status" value="1"/>
</dbReference>
<dbReference type="SMART" id="SM00448">
    <property type="entry name" value="REC"/>
    <property type="match status" value="1"/>
</dbReference>
<evidence type="ECO:0000259" key="7">
    <source>
        <dbReference type="PROSITE" id="PS50110"/>
    </source>
</evidence>
<dbReference type="CDD" id="cd06170">
    <property type="entry name" value="LuxR_C_like"/>
    <property type="match status" value="1"/>
</dbReference>
<evidence type="ECO:0000256" key="4">
    <source>
        <dbReference type="PROSITE-ProRule" id="PRU00169"/>
    </source>
</evidence>
<dbReference type="AlphaFoldDB" id="A0A2S0I273"/>
<organism evidence="8 9">
    <name type="scientific">Achromobacter spanius</name>
    <dbReference type="NCBI Taxonomy" id="217203"/>
    <lineage>
        <taxon>Bacteria</taxon>
        <taxon>Pseudomonadati</taxon>
        <taxon>Pseudomonadota</taxon>
        <taxon>Betaproteobacteria</taxon>
        <taxon>Burkholderiales</taxon>
        <taxon>Alcaligenaceae</taxon>
        <taxon>Achromobacter</taxon>
    </lineage>
</organism>
<dbReference type="GO" id="GO:0006355">
    <property type="term" value="P:regulation of DNA-templated transcription"/>
    <property type="evidence" value="ECO:0007669"/>
    <property type="project" value="InterPro"/>
</dbReference>
<dbReference type="PROSITE" id="PS50110">
    <property type="entry name" value="RESPONSE_REGULATORY"/>
    <property type="match status" value="1"/>
</dbReference>
<protein>
    <submittedName>
        <fullName evidence="8">DNA-binding response regulator</fullName>
    </submittedName>
</protein>
<evidence type="ECO:0000259" key="6">
    <source>
        <dbReference type="PROSITE" id="PS50043"/>
    </source>
</evidence>
<evidence type="ECO:0000256" key="1">
    <source>
        <dbReference type="ARBA" id="ARBA00023015"/>
    </source>
</evidence>
<dbReference type="Pfam" id="PF00072">
    <property type="entry name" value="Response_reg"/>
    <property type="match status" value="1"/>
</dbReference>
<dbReference type="InterPro" id="IPR036388">
    <property type="entry name" value="WH-like_DNA-bd_sf"/>
</dbReference>
<evidence type="ECO:0000256" key="5">
    <source>
        <dbReference type="SAM" id="MobiDB-lite"/>
    </source>
</evidence>
<name>A0A2S0I273_9BURK</name>
<evidence type="ECO:0000256" key="2">
    <source>
        <dbReference type="ARBA" id="ARBA00023125"/>
    </source>
</evidence>
<dbReference type="Pfam" id="PF00196">
    <property type="entry name" value="GerE"/>
    <property type="match status" value="1"/>
</dbReference>
<dbReference type="SUPFAM" id="SSF46894">
    <property type="entry name" value="C-terminal effector domain of the bipartite response regulators"/>
    <property type="match status" value="1"/>
</dbReference>
<dbReference type="InterPro" id="IPR011006">
    <property type="entry name" value="CheY-like_superfamily"/>
</dbReference>
<feature type="region of interest" description="Disordered" evidence="5">
    <location>
        <begin position="227"/>
        <end position="246"/>
    </location>
</feature>
<keyword evidence="1" id="KW-0805">Transcription regulation</keyword>
<dbReference type="PROSITE" id="PS00622">
    <property type="entry name" value="HTH_LUXR_1"/>
    <property type="match status" value="1"/>
</dbReference>
<evidence type="ECO:0000256" key="3">
    <source>
        <dbReference type="ARBA" id="ARBA00023163"/>
    </source>
</evidence>
<dbReference type="OrthoDB" id="9802500at2"/>
<dbReference type="EMBL" id="CP023270">
    <property type="protein sequence ID" value="AVJ25867.1"/>
    <property type="molecule type" value="Genomic_DNA"/>
</dbReference>
<proteinExistence type="predicted"/>
<gene>
    <name evidence="8" type="ORF">CLM73_01320</name>
</gene>
<dbReference type="PRINTS" id="PR00038">
    <property type="entry name" value="HTHLUXR"/>
</dbReference>
<dbReference type="InterPro" id="IPR000792">
    <property type="entry name" value="Tscrpt_reg_LuxR_C"/>
</dbReference>
<keyword evidence="3" id="KW-0804">Transcription</keyword>
<dbReference type="SUPFAM" id="SSF52172">
    <property type="entry name" value="CheY-like"/>
    <property type="match status" value="1"/>
</dbReference>
<reference evidence="8 9" key="1">
    <citation type="submission" date="2017-09" db="EMBL/GenBank/DDBJ databases">
        <title>Genomic, metabolic, and phenotypic characteristics of bacterial isolates from the natural microbiome of the model nematode Caenorhabditis elegans.</title>
        <authorList>
            <person name="Zimmermann J."/>
            <person name="Obeng N."/>
            <person name="Yang W."/>
            <person name="Obeng O."/>
            <person name="Kissoyan K."/>
            <person name="Pees B."/>
            <person name="Dirksen P."/>
            <person name="Hoppner M."/>
            <person name="Franke A."/>
            <person name="Rosenstiel P."/>
            <person name="Leippe M."/>
            <person name="Dierking K."/>
            <person name="Kaleta C."/>
            <person name="Schulenburg H."/>
        </authorList>
    </citation>
    <scope>NUCLEOTIDE SEQUENCE [LARGE SCALE GENOMIC DNA]</scope>
    <source>
        <strain evidence="8 9">MYb73</strain>
    </source>
</reference>
<keyword evidence="4" id="KW-0597">Phosphoprotein</keyword>
<keyword evidence="9" id="KW-1185">Reference proteome</keyword>
<feature type="domain" description="HTH luxR-type" evidence="6">
    <location>
        <begin position="158"/>
        <end position="223"/>
    </location>
</feature>
<sequence>MRRKQALRRAPRGVIALNIQKSGAPSAIVYIVDDHAEVSDSLFRLLSSIGIHAETFDSISAFQAATRPAVPSCLILDLQLSDGDGLELQARMRELGDHIPIVVVTGFGDIRQTVKAMKAGAIDFLEKPISEQRLLDSVHRALESDVARRAKEQEFETILERYRSLTAREQQVIEMIASGCLNKEVAEQLGISEVTVKAHRASAYRKMQARSFAQLVQMIMKVNPRVAAQALQSPPSRGDDEAGDGE</sequence>
<keyword evidence="2 8" id="KW-0238">DNA-binding</keyword>
<dbReference type="PANTHER" id="PTHR44688:SF16">
    <property type="entry name" value="DNA-BINDING TRANSCRIPTIONAL ACTIVATOR DEVR_DOSR"/>
    <property type="match status" value="1"/>
</dbReference>
<evidence type="ECO:0000313" key="9">
    <source>
        <dbReference type="Proteomes" id="UP000239477"/>
    </source>
</evidence>
<dbReference type="GO" id="GO:0003677">
    <property type="term" value="F:DNA binding"/>
    <property type="evidence" value="ECO:0007669"/>
    <property type="project" value="UniProtKB-KW"/>
</dbReference>
<dbReference type="PROSITE" id="PS50043">
    <property type="entry name" value="HTH_LUXR_2"/>
    <property type="match status" value="1"/>
</dbReference>
<dbReference type="GO" id="GO:0000160">
    <property type="term" value="P:phosphorelay signal transduction system"/>
    <property type="evidence" value="ECO:0007669"/>
    <property type="project" value="InterPro"/>
</dbReference>
<accession>A0A2S0I273</accession>
<dbReference type="InterPro" id="IPR016032">
    <property type="entry name" value="Sig_transdc_resp-reg_C-effctor"/>
</dbReference>
<feature type="domain" description="Response regulatory" evidence="7">
    <location>
        <begin position="28"/>
        <end position="142"/>
    </location>
</feature>
<dbReference type="SMART" id="SM00421">
    <property type="entry name" value="HTH_LUXR"/>
    <property type="match status" value="1"/>
</dbReference>
<dbReference type="InterPro" id="IPR001789">
    <property type="entry name" value="Sig_transdc_resp-reg_receiver"/>
</dbReference>
<dbReference type="Gene3D" id="3.40.50.2300">
    <property type="match status" value="1"/>
</dbReference>
<feature type="modified residue" description="4-aspartylphosphate" evidence="4">
    <location>
        <position position="77"/>
    </location>
</feature>